<keyword evidence="2" id="KW-0472">Membrane</keyword>
<keyword evidence="2" id="KW-0812">Transmembrane</keyword>
<organism evidence="3 4">
    <name type="scientific">Dryococelus australis</name>
    <dbReference type="NCBI Taxonomy" id="614101"/>
    <lineage>
        <taxon>Eukaryota</taxon>
        <taxon>Metazoa</taxon>
        <taxon>Ecdysozoa</taxon>
        <taxon>Arthropoda</taxon>
        <taxon>Hexapoda</taxon>
        <taxon>Insecta</taxon>
        <taxon>Pterygota</taxon>
        <taxon>Neoptera</taxon>
        <taxon>Polyneoptera</taxon>
        <taxon>Phasmatodea</taxon>
        <taxon>Verophasmatodea</taxon>
        <taxon>Anareolatae</taxon>
        <taxon>Phasmatidae</taxon>
        <taxon>Eurycanthinae</taxon>
        <taxon>Dryococelus</taxon>
    </lineage>
</organism>
<protein>
    <submittedName>
        <fullName evidence="3">Uncharacterized protein</fullName>
    </submittedName>
</protein>
<gene>
    <name evidence="3" type="ORF">PR048_029183</name>
</gene>
<keyword evidence="4" id="KW-1185">Reference proteome</keyword>
<keyword evidence="2" id="KW-1133">Transmembrane helix</keyword>
<dbReference type="EMBL" id="JARBHB010000013">
    <property type="protein sequence ID" value="KAJ8870170.1"/>
    <property type="molecule type" value="Genomic_DNA"/>
</dbReference>
<feature type="transmembrane region" description="Helical" evidence="2">
    <location>
        <begin position="198"/>
        <end position="220"/>
    </location>
</feature>
<accession>A0ABQ9GCM3</accession>
<evidence type="ECO:0000313" key="4">
    <source>
        <dbReference type="Proteomes" id="UP001159363"/>
    </source>
</evidence>
<comment type="caution">
    <text evidence="3">The sequence shown here is derived from an EMBL/GenBank/DDBJ whole genome shotgun (WGS) entry which is preliminary data.</text>
</comment>
<name>A0ABQ9GCM3_9NEOP</name>
<reference evidence="3 4" key="1">
    <citation type="submission" date="2023-02" db="EMBL/GenBank/DDBJ databases">
        <title>LHISI_Scaffold_Assembly.</title>
        <authorList>
            <person name="Stuart O.P."/>
            <person name="Cleave R."/>
            <person name="Magrath M.J.L."/>
            <person name="Mikheyev A.S."/>
        </authorList>
    </citation>
    <scope>NUCLEOTIDE SEQUENCE [LARGE SCALE GENOMIC DNA]</scope>
    <source>
        <strain evidence="3">Daus_M_001</strain>
        <tissue evidence="3">Leg muscle</tissue>
    </source>
</reference>
<dbReference type="Proteomes" id="UP001159363">
    <property type="component" value="Chromosome 12"/>
</dbReference>
<proteinExistence type="predicted"/>
<feature type="region of interest" description="Disordered" evidence="1">
    <location>
        <begin position="1"/>
        <end position="169"/>
    </location>
</feature>
<feature type="compositionally biased region" description="Pro residues" evidence="1">
    <location>
        <begin position="160"/>
        <end position="169"/>
    </location>
</feature>
<evidence type="ECO:0000256" key="2">
    <source>
        <dbReference type="SAM" id="Phobius"/>
    </source>
</evidence>
<feature type="compositionally biased region" description="Low complexity" evidence="1">
    <location>
        <begin position="84"/>
        <end position="115"/>
    </location>
</feature>
<evidence type="ECO:0000256" key="1">
    <source>
        <dbReference type="SAM" id="MobiDB-lite"/>
    </source>
</evidence>
<evidence type="ECO:0000313" key="3">
    <source>
        <dbReference type="EMBL" id="KAJ8870170.1"/>
    </source>
</evidence>
<feature type="compositionally biased region" description="Basic and acidic residues" evidence="1">
    <location>
        <begin position="128"/>
        <end position="141"/>
    </location>
</feature>
<feature type="compositionally biased region" description="Basic and acidic residues" evidence="1">
    <location>
        <begin position="1"/>
        <end position="11"/>
    </location>
</feature>
<sequence>MANPRRRDPQQGREYFSEGLVAGQSVPTMGVCTPPHPLHQSPIDGDPEGQRRPSSLIKGGAAHAKCSVARRPHRSRPGVSPSLAQRASPATPSTPPARMAPQESAPPLAAAQLPLDAKDPPPPALGRIAEDPGGDDRSRARDRPRRTPAASKPRPDNAKSPPPAPPPPLLLLEGVEQKLIDFDDVLPHMGEFGLYQKILFVLLAPFAFFVTFTYFTQIFVTLVPDEHWCRVPQLANLTLDQR</sequence>